<protein>
    <submittedName>
        <fullName evidence="2">Uncharacterized protein</fullName>
    </submittedName>
</protein>
<feature type="compositionally biased region" description="Polar residues" evidence="1">
    <location>
        <begin position="23"/>
        <end position="36"/>
    </location>
</feature>
<evidence type="ECO:0000313" key="3">
    <source>
        <dbReference type="Proteomes" id="UP000218811"/>
    </source>
</evidence>
<dbReference type="Proteomes" id="UP000218811">
    <property type="component" value="Unassembled WGS sequence"/>
</dbReference>
<name>A0A2H3J5B7_WOLCO</name>
<dbReference type="AlphaFoldDB" id="A0A2H3J5B7"/>
<reference evidence="2 3" key="1">
    <citation type="journal article" date="2012" name="Science">
        <title>The Paleozoic origin of enzymatic lignin decomposition reconstructed from 31 fungal genomes.</title>
        <authorList>
            <person name="Floudas D."/>
            <person name="Binder M."/>
            <person name="Riley R."/>
            <person name="Barry K."/>
            <person name="Blanchette R.A."/>
            <person name="Henrissat B."/>
            <person name="Martinez A.T."/>
            <person name="Otillar R."/>
            <person name="Spatafora J.W."/>
            <person name="Yadav J.S."/>
            <person name="Aerts A."/>
            <person name="Benoit I."/>
            <person name="Boyd A."/>
            <person name="Carlson A."/>
            <person name="Copeland A."/>
            <person name="Coutinho P.M."/>
            <person name="de Vries R.P."/>
            <person name="Ferreira P."/>
            <person name="Findley K."/>
            <person name="Foster B."/>
            <person name="Gaskell J."/>
            <person name="Glotzer D."/>
            <person name="Gorecki P."/>
            <person name="Heitman J."/>
            <person name="Hesse C."/>
            <person name="Hori C."/>
            <person name="Igarashi K."/>
            <person name="Jurgens J.A."/>
            <person name="Kallen N."/>
            <person name="Kersten P."/>
            <person name="Kohler A."/>
            <person name="Kuees U."/>
            <person name="Kumar T.K.A."/>
            <person name="Kuo A."/>
            <person name="LaButti K."/>
            <person name="Larrondo L.F."/>
            <person name="Lindquist E."/>
            <person name="Ling A."/>
            <person name="Lombard V."/>
            <person name="Lucas S."/>
            <person name="Lundell T."/>
            <person name="Martin R."/>
            <person name="McLaughlin D.J."/>
            <person name="Morgenstern I."/>
            <person name="Morin E."/>
            <person name="Murat C."/>
            <person name="Nagy L.G."/>
            <person name="Nolan M."/>
            <person name="Ohm R.A."/>
            <person name="Patyshakuliyeva A."/>
            <person name="Rokas A."/>
            <person name="Ruiz-Duenas F.J."/>
            <person name="Sabat G."/>
            <person name="Salamov A."/>
            <person name="Samejima M."/>
            <person name="Schmutz J."/>
            <person name="Slot J.C."/>
            <person name="St John F."/>
            <person name="Stenlid J."/>
            <person name="Sun H."/>
            <person name="Sun S."/>
            <person name="Syed K."/>
            <person name="Tsang A."/>
            <person name="Wiebenga A."/>
            <person name="Young D."/>
            <person name="Pisabarro A."/>
            <person name="Eastwood D.C."/>
            <person name="Martin F."/>
            <person name="Cullen D."/>
            <person name="Grigoriev I.V."/>
            <person name="Hibbett D.S."/>
        </authorList>
    </citation>
    <scope>NUCLEOTIDE SEQUENCE [LARGE SCALE GENOMIC DNA]</scope>
    <source>
        <strain evidence="2 3">MD-104</strain>
    </source>
</reference>
<evidence type="ECO:0000313" key="2">
    <source>
        <dbReference type="EMBL" id="PCH36865.1"/>
    </source>
</evidence>
<feature type="region of interest" description="Disordered" evidence="1">
    <location>
        <begin position="1"/>
        <end position="40"/>
    </location>
</feature>
<gene>
    <name evidence="2" type="ORF">WOLCODRAFT_20781</name>
</gene>
<organism evidence="2 3">
    <name type="scientific">Wolfiporia cocos (strain MD-104)</name>
    <name type="common">Brown rot fungus</name>
    <dbReference type="NCBI Taxonomy" id="742152"/>
    <lineage>
        <taxon>Eukaryota</taxon>
        <taxon>Fungi</taxon>
        <taxon>Dikarya</taxon>
        <taxon>Basidiomycota</taxon>
        <taxon>Agaricomycotina</taxon>
        <taxon>Agaricomycetes</taxon>
        <taxon>Polyporales</taxon>
        <taxon>Phaeolaceae</taxon>
        <taxon>Wolfiporia</taxon>
    </lineage>
</organism>
<accession>A0A2H3J5B7</accession>
<feature type="region of interest" description="Disordered" evidence="1">
    <location>
        <begin position="56"/>
        <end position="89"/>
    </location>
</feature>
<keyword evidence="3" id="KW-1185">Reference proteome</keyword>
<evidence type="ECO:0000256" key="1">
    <source>
        <dbReference type="SAM" id="MobiDB-lite"/>
    </source>
</evidence>
<dbReference type="EMBL" id="KB467898">
    <property type="protein sequence ID" value="PCH36865.1"/>
    <property type="molecule type" value="Genomic_DNA"/>
</dbReference>
<proteinExistence type="predicted"/>
<sequence>MNAQSLPAQRPHRISRPSAKVTDISNAASQELTSHKQAAAQAQVSAEVIGSAVLVTSKRSADTASQTNDPDKQSESDTPSIELVEPRKKRIRHIMESDGEGDTSEGSDGAVDSSLVGIEAQVISDNSRLTIGERRCDIDQFFDPPYVVKVEGRLKKHRMCKLCRLLSHSVLLAEIVNQSSMKQLQCVNTCSLSIPGLITSGQ</sequence>